<organism evidence="1 2">
    <name type="scientific">Desulfoscipio geothermicus DSM 3669</name>
    <dbReference type="NCBI Taxonomy" id="1121426"/>
    <lineage>
        <taxon>Bacteria</taxon>
        <taxon>Bacillati</taxon>
        <taxon>Bacillota</taxon>
        <taxon>Clostridia</taxon>
        <taxon>Eubacteriales</taxon>
        <taxon>Desulfallaceae</taxon>
        <taxon>Desulfoscipio</taxon>
    </lineage>
</organism>
<protein>
    <submittedName>
        <fullName evidence="1">Uncharacterized protein</fullName>
    </submittedName>
</protein>
<dbReference type="EMBL" id="FOYM01000013">
    <property type="protein sequence ID" value="SFR06350.1"/>
    <property type="molecule type" value="Genomic_DNA"/>
</dbReference>
<keyword evidence="2" id="KW-1185">Reference proteome</keyword>
<evidence type="ECO:0000313" key="2">
    <source>
        <dbReference type="Proteomes" id="UP000199584"/>
    </source>
</evidence>
<name>A0A1I6DLM7_9FIRM</name>
<proteinExistence type="predicted"/>
<gene>
    <name evidence="1" type="ORF">SAMN05660706_11346</name>
</gene>
<dbReference type="AlphaFoldDB" id="A0A1I6DLM7"/>
<sequence>MGQKSVRQFLYENARRAASDLQKCGLSLRNDKVDQEGLVKAVSAPEDILLIVAGGEAGRFSAFFPGWTGTNSSRAITREIKLCPGGA</sequence>
<dbReference type="OrthoDB" id="5240640at2"/>
<evidence type="ECO:0000313" key="1">
    <source>
        <dbReference type="EMBL" id="SFR06350.1"/>
    </source>
</evidence>
<accession>A0A1I6DLM7</accession>
<dbReference type="RefSeq" id="WP_092483291.1">
    <property type="nucleotide sequence ID" value="NZ_FOYM01000013.1"/>
</dbReference>
<dbReference type="Proteomes" id="UP000199584">
    <property type="component" value="Unassembled WGS sequence"/>
</dbReference>
<reference evidence="2" key="1">
    <citation type="submission" date="2016-10" db="EMBL/GenBank/DDBJ databases">
        <authorList>
            <person name="Varghese N."/>
            <person name="Submissions S."/>
        </authorList>
    </citation>
    <scope>NUCLEOTIDE SEQUENCE [LARGE SCALE GENOMIC DNA]</scope>
    <source>
        <strain evidence="2">DSM 3669</strain>
    </source>
</reference>